<accession>A0A1I4EX05</accession>
<dbReference type="AlphaFoldDB" id="A0A1I4EX05"/>
<evidence type="ECO:0000313" key="2">
    <source>
        <dbReference type="Proteomes" id="UP000199152"/>
    </source>
</evidence>
<dbReference type="Proteomes" id="UP000199152">
    <property type="component" value="Unassembled WGS sequence"/>
</dbReference>
<proteinExistence type="predicted"/>
<name>A0A1I4EX05_9ACTN</name>
<protein>
    <submittedName>
        <fullName evidence="1">Uncharacterized protein</fullName>
    </submittedName>
</protein>
<dbReference type="EMBL" id="FOSW01000006">
    <property type="protein sequence ID" value="SFL09047.1"/>
    <property type="molecule type" value="Genomic_DNA"/>
</dbReference>
<gene>
    <name evidence="1" type="ORF">SAMN04488085_106185</name>
</gene>
<dbReference type="InParanoid" id="A0A1I4EX05"/>
<organism evidence="1 2">
    <name type="scientific">Geodermatophilus ruber</name>
    <dbReference type="NCBI Taxonomy" id="504800"/>
    <lineage>
        <taxon>Bacteria</taxon>
        <taxon>Bacillati</taxon>
        <taxon>Actinomycetota</taxon>
        <taxon>Actinomycetes</taxon>
        <taxon>Geodermatophilales</taxon>
        <taxon>Geodermatophilaceae</taxon>
        <taxon>Geodermatophilus</taxon>
    </lineage>
</organism>
<sequence>MRPRTTAYGSRPDQFLELTPPAFAGSVPVVRDWPCRRAACGLAGSTLYP</sequence>
<reference evidence="1 2" key="1">
    <citation type="submission" date="2016-10" db="EMBL/GenBank/DDBJ databases">
        <authorList>
            <person name="de Groot N.N."/>
        </authorList>
    </citation>
    <scope>NUCLEOTIDE SEQUENCE [LARGE SCALE GENOMIC DNA]</scope>
    <source>
        <strain evidence="1 2">DSM 45317</strain>
    </source>
</reference>
<evidence type="ECO:0000313" key="1">
    <source>
        <dbReference type="EMBL" id="SFL09047.1"/>
    </source>
</evidence>
<keyword evidence="2" id="KW-1185">Reference proteome</keyword>